<sequence length="77" mass="8601">EAAMQWFTANKENWLLFFDSADEPSIDLNKFFPQCNHGNIIITTRNPGLCVYAGANTHVDNMEEDDAVVLLLKSAAL</sequence>
<dbReference type="InterPro" id="IPR027417">
    <property type="entry name" value="P-loop_NTPase"/>
</dbReference>
<protein>
    <recommendedName>
        <fullName evidence="3">NB-ARC domain-containing protein</fullName>
    </recommendedName>
</protein>
<accession>A0AAD6Y630</accession>
<organism evidence="1 2">
    <name type="scientific">Mycena pura</name>
    <dbReference type="NCBI Taxonomy" id="153505"/>
    <lineage>
        <taxon>Eukaryota</taxon>
        <taxon>Fungi</taxon>
        <taxon>Dikarya</taxon>
        <taxon>Basidiomycota</taxon>
        <taxon>Agaricomycotina</taxon>
        <taxon>Agaricomycetes</taxon>
        <taxon>Agaricomycetidae</taxon>
        <taxon>Agaricales</taxon>
        <taxon>Marasmiineae</taxon>
        <taxon>Mycenaceae</taxon>
        <taxon>Mycena</taxon>
    </lineage>
</organism>
<feature type="non-terminal residue" evidence="1">
    <location>
        <position position="77"/>
    </location>
</feature>
<name>A0AAD6Y630_9AGAR</name>
<evidence type="ECO:0000313" key="1">
    <source>
        <dbReference type="EMBL" id="KAJ7193069.1"/>
    </source>
</evidence>
<gene>
    <name evidence="1" type="ORF">GGX14DRAFT_316620</name>
</gene>
<comment type="caution">
    <text evidence="1">The sequence shown here is derived from an EMBL/GenBank/DDBJ whole genome shotgun (WGS) entry which is preliminary data.</text>
</comment>
<reference evidence="1" key="1">
    <citation type="submission" date="2023-03" db="EMBL/GenBank/DDBJ databases">
        <title>Massive genome expansion in bonnet fungi (Mycena s.s.) driven by repeated elements and novel gene families across ecological guilds.</title>
        <authorList>
            <consortium name="Lawrence Berkeley National Laboratory"/>
            <person name="Harder C.B."/>
            <person name="Miyauchi S."/>
            <person name="Viragh M."/>
            <person name="Kuo A."/>
            <person name="Thoen E."/>
            <person name="Andreopoulos B."/>
            <person name="Lu D."/>
            <person name="Skrede I."/>
            <person name="Drula E."/>
            <person name="Henrissat B."/>
            <person name="Morin E."/>
            <person name="Kohler A."/>
            <person name="Barry K."/>
            <person name="LaButti K."/>
            <person name="Morin E."/>
            <person name="Salamov A."/>
            <person name="Lipzen A."/>
            <person name="Mereny Z."/>
            <person name="Hegedus B."/>
            <person name="Baldrian P."/>
            <person name="Stursova M."/>
            <person name="Weitz H."/>
            <person name="Taylor A."/>
            <person name="Grigoriev I.V."/>
            <person name="Nagy L.G."/>
            <person name="Martin F."/>
            <person name="Kauserud H."/>
        </authorList>
    </citation>
    <scope>NUCLEOTIDE SEQUENCE</scope>
    <source>
        <strain evidence="1">9144</strain>
    </source>
</reference>
<evidence type="ECO:0008006" key="3">
    <source>
        <dbReference type="Google" id="ProtNLM"/>
    </source>
</evidence>
<dbReference type="EMBL" id="JARJCW010000112">
    <property type="protein sequence ID" value="KAJ7193069.1"/>
    <property type="molecule type" value="Genomic_DNA"/>
</dbReference>
<proteinExistence type="predicted"/>
<keyword evidence="2" id="KW-1185">Reference proteome</keyword>
<dbReference type="Gene3D" id="3.40.50.300">
    <property type="entry name" value="P-loop containing nucleotide triphosphate hydrolases"/>
    <property type="match status" value="1"/>
</dbReference>
<feature type="non-terminal residue" evidence="1">
    <location>
        <position position="1"/>
    </location>
</feature>
<dbReference type="AlphaFoldDB" id="A0AAD6Y630"/>
<dbReference type="Proteomes" id="UP001219525">
    <property type="component" value="Unassembled WGS sequence"/>
</dbReference>
<evidence type="ECO:0000313" key="2">
    <source>
        <dbReference type="Proteomes" id="UP001219525"/>
    </source>
</evidence>